<dbReference type="STRING" id="299467.A0A443RSG3"/>
<keyword evidence="14" id="KW-1185">Reference proteome</keyword>
<dbReference type="VEuPathDB" id="VectorBase:LDEU013794"/>
<organism evidence="13 14">
    <name type="scientific">Leptotrombidium deliense</name>
    <dbReference type="NCBI Taxonomy" id="299467"/>
    <lineage>
        <taxon>Eukaryota</taxon>
        <taxon>Metazoa</taxon>
        <taxon>Ecdysozoa</taxon>
        <taxon>Arthropoda</taxon>
        <taxon>Chelicerata</taxon>
        <taxon>Arachnida</taxon>
        <taxon>Acari</taxon>
        <taxon>Acariformes</taxon>
        <taxon>Trombidiformes</taxon>
        <taxon>Prostigmata</taxon>
        <taxon>Anystina</taxon>
        <taxon>Parasitengona</taxon>
        <taxon>Trombiculoidea</taxon>
        <taxon>Trombiculidae</taxon>
        <taxon>Leptotrombidium</taxon>
    </lineage>
</organism>
<keyword evidence="3" id="KW-0812">Transmembrane</keyword>
<evidence type="ECO:0000256" key="8">
    <source>
        <dbReference type="ARBA" id="ARBA00022989"/>
    </source>
</evidence>
<feature type="domain" description="RING-CH-type" evidence="12">
    <location>
        <begin position="1"/>
        <end position="59"/>
    </location>
</feature>
<dbReference type="InterPro" id="IPR013083">
    <property type="entry name" value="Znf_RING/FYVE/PHD"/>
</dbReference>
<evidence type="ECO:0000256" key="3">
    <source>
        <dbReference type="ARBA" id="ARBA00022692"/>
    </source>
</evidence>
<evidence type="ECO:0000256" key="9">
    <source>
        <dbReference type="ARBA" id="ARBA00023136"/>
    </source>
</evidence>
<keyword evidence="8" id="KW-1133">Transmembrane helix</keyword>
<evidence type="ECO:0000313" key="14">
    <source>
        <dbReference type="Proteomes" id="UP000288716"/>
    </source>
</evidence>
<evidence type="ECO:0000256" key="10">
    <source>
        <dbReference type="PROSITE-ProRule" id="PRU00175"/>
    </source>
</evidence>
<accession>A0A443RSG3</accession>
<dbReference type="EMBL" id="NCKV01043111">
    <property type="protein sequence ID" value="RWS18246.1"/>
    <property type="molecule type" value="Genomic_DNA"/>
</dbReference>
<dbReference type="Pfam" id="PF12906">
    <property type="entry name" value="RINGv"/>
    <property type="match status" value="1"/>
</dbReference>
<evidence type="ECO:0000256" key="2">
    <source>
        <dbReference type="ARBA" id="ARBA00022679"/>
    </source>
</evidence>
<dbReference type="PANTHER" id="PTHR46065:SF3">
    <property type="entry name" value="FI20425P1"/>
    <property type="match status" value="1"/>
</dbReference>
<dbReference type="CDD" id="cd16495">
    <property type="entry name" value="RING_CH-C4HC3_MARCH"/>
    <property type="match status" value="1"/>
</dbReference>
<keyword evidence="9" id="KW-0472">Membrane</keyword>
<comment type="subcellular location">
    <subcellularLocation>
        <location evidence="1">Membrane</location>
        <topology evidence="1">Multi-pass membrane protein</topology>
    </subcellularLocation>
</comment>
<sequence>MEAEKTCRICFTQENQEEMIAPCGCKGSIEYIHVDCLKRWVTTSGKIQCDLCSKAFEGVYLKQKLPLWKWLINNRHVVLGITVDCT</sequence>
<evidence type="ECO:0000256" key="4">
    <source>
        <dbReference type="ARBA" id="ARBA00022723"/>
    </source>
</evidence>
<dbReference type="AlphaFoldDB" id="A0A443RSG3"/>
<dbReference type="SMART" id="SM00744">
    <property type="entry name" value="RINGv"/>
    <property type="match status" value="1"/>
</dbReference>
<feature type="domain" description="RING-type" evidence="11">
    <location>
        <begin position="7"/>
        <end position="53"/>
    </location>
</feature>
<keyword evidence="5 10" id="KW-0863">Zinc-finger</keyword>
<evidence type="ECO:0000256" key="5">
    <source>
        <dbReference type="ARBA" id="ARBA00022771"/>
    </source>
</evidence>
<dbReference type="Proteomes" id="UP000288716">
    <property type="component" value="Unassembled WGS sequence"/>
</dbReference>
<dbReference type="GO" id="GO:0016020">
    <property type="term" value="C:membrane"/>
    <property type="evidence" value="ECO:0007669"/>
    <property type="project" value="UniProtKB-SubCell"/>
</dbReference>
<keyword evidence="7" id="KW-0862">Zinc</keyword>
<evidence type="ECO:0000256" key="6">
    <source>
        <dbReference type="ARBA" id="ARBA00022786"/>
    </source>
</evidence>
<evidence type="ECO:0000259" key="12">
    <source>
        <dbReference type="PROSITE" id="PS51292"/>
    </source>
</evidence>
<keyword evidence="4" id="KW-0479">Metal-binding</keyword>
<evidence type="ECO:0000256" key="1">
    <source>
        <dbReference type="ARBA" id="ARBA00004141"/>
    </source>
</evidence>
<gene>
    <name evidence="13" type="ORF">B4U80_14653</name>
</gene>
<dbReference type="GO" id="GO:0016740">
    <property type="term" value="F:transferase activity"/>
    <property type="evidence" value="ECO:0007669"/>
    <property type="project" value="UniProtKB-KW"/>
</dbReference>
<dbReference type="Gene3D" id="3.30.40.10">
    <property type="entry name" value="Zinc/RING finger domain, C3HC4 (zinc finger)"/>
    <property type="match status" value="1"/>
</dbReference>
<evidence type="ECO:0000313" key="13">
    <source>
        <dbReference type="EMBL" id="RWS18246.1"/>
    </source>
</evidence>
<evidence type="ECO:0000256" key="7">
    <source>
        <dbReference type="ARBA" id="ARBA00022833"/>
    </source>
</evidence>
<keyword evidence="6" id="KW-0833">Ubl conjugation pathway</keyword>
<name>A0A443RSG3_9ACAR</name>
<dbReference type="InterPro" id="IPR001841">
    <property type="entry name" value="Znf_RING"/>
</dbReference>
<comment type="caution">
    <text evidence="13">The sequence shown here is derived from an EMBL/GenBank/DDBJ whole genome shotgun (WGS) entry which is preliminary data.</text>
</comment>
<dbReference type="PROSITE" id="PS50089">
    <property type="entry name" value="ZF_RING_2"/>
    <property type="match status" value="1"/>
</dbReference>
<protein>
    <submittedName>
        <fullName evidence="13">E3 ubiquitin-protein ligase MARCH1-like isoform X2</fullName>
    </submittedName>
</protein>
<dbReference type="PROSITE" id="PS51292">
    <property type="entry name" value="ZF_RING_CH"/>
    <property type="match status" value="1"/>
</dbReference>
<dbReference type="SUPFAM" id="SSF57850">
    <property type="entry name" value="RING/U-box"/>
    <property type="match status" value="1"/>
</dbReference>
<feature type="non-terminal residue" evidence="13">
    <location>
        <position position="86"/>
    </location>
</feature>
<keyword evidence="2" id="KW-0808">Transferase</keyword>
<dbReference type="OrthoDB" id="6495498at2759"/>
<dbReference type="InterPro" id="IPR011016">
    <property type="entry name" value="Znf_RING-CH"/>
</dbReference>
<proteinExistence type="predicted"/>
<dbReference type="PANTHER" id="PTHR46065">
    <property type="entry name" value="E3 UBIQUITIN-PROTEIN LIGASE MARCH 2/3 FAMILY MEMBER"/>
    <property type="match status" value="1"/>
</dbReference>
<dbReference type="GO" id="GO:0008270">
    <property type="term" value="F:zinc ion binding"/>
    <property type="evidence" value="ECO:0007669"/>
    <property type="project" value="UniProtKB-KW"/>
</dbReference>
<evidence type="ECO:0000259" key="11">
    <source>
        <dbReference type="PROSITE" id="PS50089"/>
    </source>
</evidence>
<reference evidence="13 14" key="1">
    <citation type="journal article" date="2018" name="Gigascience">
        <title>Genomes of trombidid mites reveal novel predicted allergens and laterally-transferred genes associated with secondary metabolism.</title>
        <authorList>
            <person name="Dong X."/>
            <person name="Chaisiri K."/>
            <person name="Xia D."/>
            <person name="Armstrong S.D."/>
            <person name="Fang Y."/>
            <person name="Donnelly M.J."/>
            <person name="Kadowaki T."/>
            <person name="McGarry J.W."/>
            <person name="Darby A.C."/>
            <person name="Makepeace B.L."/>
        </authorList>
    </citation>
    <scope>NUCLEOTIDE SEQUENCE [LARGE SCALE GENOMIC DNA]</scope>
    <source>
        <strain evidence="13">UoL-UT</strain>
    </source>
</reference>